<comment type="caution">
    <text evidence="1">The sequence shown here is derived from an EMBL/GenBank/DDBJ whole genome shotgun (WGS) entry which is preliminary data.</text>
</comment>
<dbReference type="AlphaFoldDB" id="A0A8X6T246"/>
<protein>
    <submittedName>
        <fullName evidence="1">Uncharacterized protein</fullName>
    </submittedName>
</protein>
<evidence type="ECO:0000313" key="1">
    <source>
        <dbReference type="EMBL" id="GFY16998.1"/>
    </source>
</evidence>
<reference evidence="1" key="1">
    <citation type="submission" date="2020-08" db="EMBL/GenBank/DDBJ databases">
        <title>Multicomponent nature underlies the extraordinary mechanical properties of spider dragline silk.</title>
        <authorList>
            <person name="Kono N."/>
            <person name="Nakamura H."/>
            <person name="Mori M."/>
            <person name="Yoshida Y."/>
            <person name="Ohtoshi R."/>
            <person name="Malay A.D."/>
            <person name="Moran D.A.P."/>
            <person name="Tomita M."/>
            <person name="Numata K."/>
            <person name="Arakawa K."/>
        </authorList>
    </citation>
    <scope>NUCLEOTIDE SEQUENCE</scope>
</reference>
<proteinExistence type="predicted"/>
<accession>A0A8X6T246</accession>
<dbReference type="EMBL" id="BMAU01021343">
    <property type="protein sequence ID" value="GFY16998.1"/>
    <property type="molecule type" value="Genomic_DNA"/>
</dbReference>
<organism evidence="1 2">
    <name type="scientific">Trichonephila clavipes</name>
    <name type="common">Golden silk orbweaver</name>
    <name type="synonym">Nephila clavipes</name>
    <dbReference type="NCBI Taxonomy" id="2585209"/>
    <lineage>
        <taxon>Eukaryota</taxon>
        <taxon>Metazoa</taxon>
        <taxon>Ecdysozoa</taxon>
        <taxon>Arthropoda</taxon>
        <taxon>Chelicerata</taxon>
        <taxon>Arachnida</taxon>
        <taxon>Araneae</taxon>
        <taxon>Araneomorphae</taxon>
        <taxon>Entelegynae</taxon>
        <taxon>Araneoidea</taxon>
        <taxon>Nephilidae</taxon>
        <taxon>Trichonephila</taxon>
    </lineage>
</organism>
<name>A0A8X6T246_TRICX</name>
<keyword evidence="2" id="KW-1185">Reference proteome</keyword>
<gene>
    <name evidence="1" type="ORF">TNCV_1087761</name>
</gene>
<sequence>MTRNTGIQYTGIAIPMSKGTSDSTVDMHGGFRYTLTVSPTSGEDCCSALVAGCTQHGIPARQCQTACRTVIFPGQQTFQI</sequence>
<evidence type="ECO:0000313" key="2">
    <source>
        <dbReference type="Proteomes" id="UP000887159"/>
    </source>
</evidence>
<dbReference type="Proteomes" id="UP000887159">
    <property type="component" value="Unassembled WGS sequence"/>
</dbReference>